<evidence type="ECO:0000313" key="1">
    <source>
        <dbReference type="EMBL" id="SKC73369.1"/>
    </source>
</evidence>
<organism evidence="1 2">
    <name type="scientific">Ohtaekwangia koreensis</name>
    <dbReference type="NCBI Taxonomy" id="688867"/>
    <lineage>
        <taxon>Bacteria</taxon>
        <taxon>Pseudomonadati</taxon>
        <taxon>Bacteroidota</taxon>
        <taxon>Cytophagia</taxon>
        <taxon>Cytophagales</taxon>
        <taxon>Fulvivirgaceae</taxon>
        <taxon>Ohtaekwangia</taxon>
    </lineage>
</organism>
<proteinExistence type="predicted"/>
<accession>A0A1T5LCJ6</accession>
<keyword evidence="2" id="KW-1185">Reference proteome</keyword>
<gene>
    <name evidence="1" type="ORF">SAMN05660236_2906</name>
</gene>
<sequence>MTNMNQKHQIVESLNSLDQMQTEKVLEYIKKLTYPAIQDEASYQKFKREALKEIRQALGKGRKLRPSF</sequence>
<protein>
    <submittedName>
        <fullName evidence="1">Uncharacterized protein</fullName>
    </submittedName>
</protein>
<evidence type="ECO:0000313" key="2">
    <source>
        <dbReference type="Proteomes" id="UP000190961"/>
    </source>
</evidence>
<reference evidence="1 2" key="1">
    <citation type="submission" date="2017-02" db="EMBL/GenBank/DDBJ databases">
        <authorList>
            <person name="Peterson S.W."/>
        </authorList>
    </citation>
    <scope>NUCLEOTIDE SEQUENCE [LARGE SCALE GENOMIC DNA]</scope>
    <source>
        <strain evidence="1 2">DSM 25262</strain>
    </source>
</reference>
<dbReference type="AlphaFoldDB" id="A0A1T5LCJ6"/>
<dbReference type="Proteomes" id="UP000190961">
    <property type="component" value="Unassembled WGS sequence"/>
</dbReference>
<dbReference type="EMBL" id="FUZU01000002">
    <property type="protein sequence ID" value="SKC73369.1"/>
    <property type="molecule type" value="Genomic_DNA"/>
</dbReference>
<name>A0A1T5LCJ6_9BACT</name>